<sequence length="87" mass="9233">MVFGFAPALMFTVREQNKAVDALVAKSYDFPLGLHVLDMEPFFLNNVPAADATVSLIQGLDILDFGAVCSIGVLACKEGVTTGLVDI</sequence>
<evidence type="ECO:0000313" key="1">
    <source>
        <dbReference type="EMBL" id="KAI5318203.1"/>
    </source>
</evidence>
<gene>
    <name evidence="1" type="ORF">L3X38_037911</name>
</gene>
<comment type="caution">
    <text evidence="1">The sequence shown here is derived from an EMBL/GenBank/DDBJ whole genome shotgun (WGS) entry which is preliminary data.</text>
</comment>
<dbReference type="Proteomes" id="UP001054821">
    <property type="component" value="Chromosome 7"/>
</dbReference>
<protein>
    <submittedName>
        <fullName evidence="1">Uncharacterized protein</fullName>
    </submittedName>
</protein>
<organism evidence="1 2">
    <name type="scientific">Prunus dulcis</name>
    <name type="common">Almond</name>
    <name type="synonym">Amygdalus dulcis</name>
    <dbReference type="NCBI Taxonomy" id="3755"/>
    <lineage>
        <taxon>Eukaryota</taxon>
        <taxon>Viridiplantae</taxon>
        <taxon>Streptophyta</taxon>
        <taxon>Embryophyta</taxon>
        <taxon>Tracheophyta</taxon>
        <taxon>Spermatophyta</taxon>
        <taxon>Magnoliopsida</taxon>
        <taxon>eudicotyledons</taxon>
        <taxon>Gunneridae</taxon>
        <taxon>Pentapetalae</taxon>
        <taxon>rosids</taxon>
        <taxon>fabids</taxon>
        <taxon>Rosales</taxon>
        <taxon>Rosaceae</taxon>
        <taxon>Amygdaloideae</taxon>
        <taxon>Amygdaleae</taxon>
        <taxon>Prunus</taxon>
    </lineage>
</organism>
<keyword evidence="2" id="KW-1185">Reference proteome</keyword>
<evidence type="ECO:0000313" key="2">
    <source>
        <dbReference type="Proteomes" id="UP001054821"/>
    </source>
</evidence>
<accession>A0AAD4YRP0</accession>
<dbReference type="EMBL" id="JAJFAZ020000007">
    <property type="protein sequence ID" value="KAI5318203.1"/>
    <property type="molecule type" value="Genomic_DNA"/>
</dbReference>
<name>A0AAD4YRP0_PRUDU</name>
<proteinExistence type="predicted"/>
<dbReference type="AlphaFoldDB" id="A0AAD4YRP0"/>
<reference evidence="1 2" key="1">
    <citation type="journal article" date="2022" name="G3 (Bethesda)">
        <title>Whole-genome sequence and methylome profiling of the almond [Prunus dulcis (Mill.) D.A. Webb] cultivar 'Nonpareil'.</title>
        <authorList>
            <person name="D'Amico-Willman K.M."/>
            <person name="Ouma W.Z."/>
            <person name="Meulia T."/>
            <person name="Sideli G.M."/>
            <person name="Gradziel T.M."/>
            <person name="Fresnedo-Ramirez J."/>
        </authorList>
    </citation>
    <scope>NUCLEOTIDE SEQUENCE [LARGE SCALE GENOMIC DNA]</scope>
    <source>
        <strain evidence="1">Clone GOH B32 T37-40</strain>
    </source>
</reference>